<sequence>MLQDIFLICCTSGNVQLYRRLFLPCLRPSDLWYSFFTCFLHAFYMFRFLSLHSCFISIVGRVSVPAQSASQQQNKPPHGYHSLANPIYSIIIFPDSSATSEQGMWFPKTAPLDIIFHSTE</sequence>
<dbReference type="AlphaFoldDB" id="Q8TUJ4"/>
<dbReference type="Proteomes" id="UP000002487">
    <property type="component" value="Chromosome"/>
</dbReference>
<evidence type="ECO:0000313" key="1">
    <source>
        <dbReference type="EMBL" id="AAM03527.1"/>
    </source>
</evidence>
<dbReference type="HOGENOM" id="CLU_2044395_0_0_2"/>
<organism evidence="1 2">
    <name type="scientific">Methanosarcina acetivorans (strain ATCC 35395 / DSM 2834 / JCM 12185 / C2A)</name>
    <dbReference type="NCBI Taxonomy" id="188937"/>
    <lineage>
        <taxon>Archaea</taxon>
        <taxon>Methanobacteriati</taxon>
        <taxon>Methanobacteriota</taxon>
        <taxon>Stenosarchaea group</taxon>
        <taxon>Methanomicrobia</taxon>
        <taxon>Methanosarcinales</taxon>
        <taxon>Methanosarcinaceae</taxon>
        <taxon>Methanosarcina</taxon>
    </lineage>
</organism>
<proteinExistence type="predicted"/>
<accession>Q8TUJ4</accession>
<evidence type="ECO:0000313" key="2">
    <source>
        <dbReference type="Proteomes" id="UP000002487"/>
    </source>
</evidence>
<reference evidence="1 2" key="1">
    <citation type="journal article" date="2002" name="Genome Res.">
        <title>The genome of Methanosarcina acetivorans reveals extensive metabolic and physiological diversity.</title>
        <authorList>
            <person name="Galagan J.E."/>
            <person name="Nusbaum C."/>
            <person name="Roy A."/>
            <person name="Endrizzi M.G."/>
            <person name="Macdonald P."/>
            <person name="FitzHugh W."/>
            <person name="Calvo S."/>
            <person name="Engels R."/>
            <person name="Smirnov S."/>
            <person name="Atnoor D."/>
            <person name="Brown A."/>
            <person name="Allen N."/>
            <person name="Naylor J."/>
            <person name="Stange-Thomann N."/>
            <person name="DeArellano K."/>
            <person name="Johnson R."/>
            <person name="Linton L."/>
            <person name="McEwan P."/>
            <person name="McKernan K."/>
            <person name="Talamas J."/>
            <person name="Tirrell A."/>
            <person name="Ye W."/>
            <person name="Zimmer A."/>
            <person name="Barber R.D."/>
            <person name="Cann I."/>
            <person name="Graham D.E."/>
            <person name="Grahame D.A."/>
            <person name="Guss A."/>
            <person name="Hedderich R."/>
            <person name="Ingram-Smith C."/>
            <person name="Kuettner C.H."/>
            <person name="Krzycki J.A."/>
            <person name="Leigh J.A."/>
            <person name="Li W."/>
            <person name="Liu J."/>
            <person name="Mukhopadhyay B."/>
            <person name="Reeve J.N."/>
            <person name="Smith K."/>
            <person name="Springer T.A."/>
            <person name="Umayam L.A."/>
            <person name="White O."/>
            <person name="White R.H."/>
            <person name="de Macario E.C."/>
            <person name="Ferry J.G."/>
            <person name="Jarrell K.F."/>
            <person name="Jing H."/>
            <person name="Macario A.J.L."/>
            <person name="Paulsen I."/>
            <person name="Pritchett M."/>
            <person name="Sowers K.R."/>
            <person name="Swanson R.V."/>
            <person name="Zinder S.H."/>
            <person name="Lander E."/>
            <person name="Metcalf W.W."/>
            <person name="Birren B."/>
        </authorList>
    </citation>
    <scope>NUCLEOTIDE SEQUENCE [LARGE SCALE GENOMIC DNA]</scope>
    <source>
        <strain evidence="2">ATCC 35395 / DSM 2834 / JCM 12185 / C2A</strain>
    </source>
</reference>
<name>Q8TUJ4_METAC</name>
<protein>
    <submittedName>
        <fullName evidence="1">Uncharacterized protein</fullName>
    </submittedName>
</protein>
<dbReference type="EMBL" id="AE010299">
    <property type="protein sequence ID" value="AAM03527.1"/>
    <property type="molecule type" value="Genomic_DNA"/>
</dbReference>
<keyword evidence="2" id="KW-1185">Reference proteome</keyword>
<dbReference type="KEGG" id="mac:MA_0073"/>
<dbReference type="InParanoid" id="Q8TUJ4"/>
<dbReference type="EnsemblBacteria" id="AAM03527">
    <property type="protein sequence ID" value="AAM03527"/>
    <property type="gene ID" value="MA_0073"/>
</dbReference>
<gene>
    <name evidence="1" type="ordered locus">MA_0073</name>
</gene>